<sequence>MTRTSLSAKDMLMRYTPVALALSLAAAISSSVLHSSPADALTTRAAELVAEGRTELGAGRLEGAVSAFEAALAVQPGNPQILVDLATATRRMGMQGKAIHYYREALEADPRNLSAIAGEGAAMAEKGATEKANRNLARLKTLCGGDCEEVRQLSAAIARGPMPRMVSAAPASPKSITEN</sequence>
<proteinExistence type="predicted"/>
<dbReference type="Pfam" id="PF13181">
    <property type="entry name" value="TPR_8"/>
    <property type="match status" value="1"/>
</dbReference>
<dbReference type="AlphaFoldDB" id="A0A7W6C1W0"/>
<evidence type="ECO:0000256" key="2">
    <source>
        <dbReference type="SAM" id="SignalP"/>
    </source>
</evidence>
<evidence type="ECO:0000313" key="4">
    <source>
        <dbReference type="Proteomes" id="UP000561459"/>
    </source>
</evidence>
<keyword evidence="2" id="KW-0732">Signal</keyword>
<name>A0A7W6C1W0_9SPHN</name>
<dbReference type="InterPro" id="IPR011990">
    <property type="entry name" value="TPR-like_helical_dom_sf"/>
</dbReference>
<feature type="signal peptide" evidence="2">
    <location>
        <begin position="1"/>
        <end position="21"/>
    </location>
</feature>
<dbReference type="EMBL" id="JACIDY010000006">
    <property type="protein sequence ID" value="MBB3940987.1"/>
    <property type="molecule type" value="Genomic_DNA"/>
</dbReference>
<feature type="chain" id="PRO_5030848279" evidence="2">
    <location>
        <begin position="22"/>
        <end position="179"/>
    </location>
</feature>
<dbReference type="InterPro" id="IPR019734">
    <property type="entry name" value="TPR_rpt"/>
</dbReference>
<gene>
    <name evidence="3" type="ORF">GGR39_002650</name>
</gene>
<dbReference type="Gene3D" id="1.25.40.10">
    <property type="entry name" value="Tetratricopeptide repeat domain"/>
    <property type="match status" value="1"/>
</dbReference>
<dbReference type="SMART" id="SM00028">
    <property type="entry name" value="TPR"/>
    <property type="match status" value="2"/>
</dbReference>
<protein>
    <submittedName>
        <fullName evidence="3">Flp pilus assembly protein TadD</fullName>
    </submittedName>
</protein>
<reference evidence="3 4" key="1">
    <citation type="submission" date="2020-08" db="EMBL/GenBank/DDBJ databases">
        <title>Genomic Encyclopedia of Type Strains, Phase IV (KMG-IV): sequencing the most valuable type-strain genomes for metagenomic binning, comparative biology and taxonomic classification.</title>
        <authorList>
            <person name="Goeker M."/>
        </authorList>
    </citation>
    <scope>NUCLEOTIDE SEQUENCE [LARGE SCALE GENOMIC DNA]</scope>
    <source>
        <strain evidence="3 4">DSM 27568</strain>
    </source>
</reference>
<dbReference type="Proteomes" id="UP000561459">
    <property type="component" value="Unassembled WGS sequence"/>
</dbReference>
<dbReference type="RefSeq" id="WP_183617527.1">
    <property type="nucleotide sequence ID" value="NZ_JACIDY010000006.1"/>
</dbReference>
<dbReference type="PROSITE" id="PS50005">
    <property type="entry name" value="TPR"/>
    <property type="match status" value="1"/>
</dbReference>
<keyword evidence="1" id="KW-0802">TPR repeat</keyword>
<keyword evidence="4" id="KW-1185">Reference proteome</keyword>
<feature type="repeat" description="TPR" evidence="1">
    <location>
        <begin position="79"/>
        <end position="112"/>
    </location>
</feature>
<evidence type="ECO:0000256" key="1">
    <source>
        <dbReference type="PROSITE-ProRule" id="PRU00339"/>
    </source>
</evidence>
<accession>A0A7W6C1W0</accession>
<organism evidence="3 4">
    <name type="scientific">Novosphingobium fluoreni</name>
    <dbReference type="NCBI Taxonomy" id="1391222"/>
    <lineage>
        <taxon>Bacteria</taxon>
        <taxon>Pseudomonadati</taxon>
        <taxon>Pseudomonadota</taxon>
        <taxon>Alphaproteobacteria</taxon>
        <taxon>Sphingomonadales</taxon>
        <taxon>Sphingomonadaceae</taxon>
        <taxon>Novosphingobium</taxon>
    </lineage>
</organism>
<evidence type="ECO:0000313" key="3">
    <source>
        <dbReference type="EMBL" id="MBB3940987.1"/>
    </source>
</evidence>
<comment type="caution">
    <text evidence="3">The sequence shown here is derived from an EMBL/GenBank/DDBJ whole genome shotgun (WGS) entry which is preliminary data.</text>
</comment>
<dbReference type="SUPFAM" id="SSF48452">
    <property type="entry name" value="TPR-like"/>
    <property type="match status" value="1"/>
</dbReference>